<accession>A0A4R6BEA7</accession>
<name>A0A4R6BEA7_9STAP</name>
<dbReference type="EMBL" id="SCWA01000007">
    <property type="protein sequence ID" value="TDL98089.1"/>
    <property type="molecule type" value="Genomic_DNA"/>
</dbReference>
<comment type="caution">
    <text evidence="1">The sequence shown here is derived from an EMBL/GenBank/DDBJ whole genome shotgun (WGS) entry which is preliminary data.</text>
</comment>
<dbReference type="Proteomes" id="UP000295310">
    <property type="component" value="Unassembled WGS sequence"/>
</dbReference>
<organism evidence="1 2">
    <name type="scientific">Macrococcus brunensis</name>
    <dbReference type="NCBI Taxonomy" id="198483"/>
    <lineage>
        <taxon>Bacteria</taxon>
        <taxon>Bacillati</taxon>
        <taxon>Bacillota</taxon>
        <taxon>Bacilli</taxon>
        <taxon>Bacillales</taxon>
        <taxon>Staphylococcaceae</taxon>
        <taxon>Macrococcus</taxon>
    </lineage>
</organism>
<dbReference type="OrthoDB" id="2410523at2"/>
<evidence type="ECO:0000313" key="1">
    <source>
        <dbReference type="EMBL" id="TDL98089.1"/>
    </source>
</evidence>
<protein>
    <submittedName>
        <fullName evidence="1">Uncharacterized protein</fullName>
    </submittedName>
</protein>
<sequence>MRSEEILLQQLPEELRGLVERQDVEKIIGYFFEYDIEERRIADALSRYAITAEEANLHLVAAEVYSLCLPYLDDAFELAFFHEWRALELTDFSDRKMMENFLENKEHPDFDIIPASYYHYIEDKIK</sequence>
<gene>
    <name evidence="1" type="ORF">ERX27_05275</name>
</gene>
<keyword evidence="2" id="KW-1185">Reference proteome</keyword>
<proteinExistence type="predicted"/>
<reference evidence="1 2" key="1">
    <citation type="submission" date="2019-01" db="EMBL/GenBank/DDBJ databases">
        <title>Draft genome sequences of the type strains of six Macrococcus species.</title>
        <authorList>
            <person name="Mazhar S."/>
            <person name="Altermann E."/>
            <person name="Hill C."/>
            <person name="Mcauliffe O."/>
        </authorList>
    </citation>
    <scope>NUCLEOTIDE SEQUENCE [LARGE SCALE GENOMIC DNA]</scope>
    <source>
        <strain evidence="1 2">CCM4811</strain>
    </source>
</reference>
<evidence type="ECO:0000313" key="2">
    <source>
        <dbReference type="Proteomes" id="UP000295310"/>
    </source>
</evidence>
<dbReference type="AlphaFoldDB" id="A0A4R6BEA7"/>
<dbReference type="RefSeq" id="WP_133431792.1">
    <property type="nucleotide sequence ID" value="NZ_SCWA01000007.1"/>
</dbReference>